<dbReference type="RefSeq" id="WP_209371374.1">
    <property type="nucleotide sequence ID" value="NZ_JAGIZA010000003.1"/>
</dbReference>
<comment type="caution">
    <text evidence="1">The sequence shown here is derived from an EMBL/GenBank/DDBJ whole genome shotgun (WGS) entry which is preliminary data.</text>
</comment>
<sequence length="114" mass="11947">MTAQSEGAVLLELAARVEALTGADFETDRAIDVVVRKGGYWSPPAYTASLDAALTLVPEDEPVTLGMRQTSTTLPWARIGKPWHGADTTAATPALALTAASLRARAAQVRGEEG</sequence>
<dbReference type="EMBL" id="JAGIZA010000003">
    <property type="protein sequence ID" value="MBP0492124.1"/>
    <property type="molecule type" value="Genomic_DNA"/>
</dbReference>
<gene>
    <name evidence="1" type="ORF">J5Y10_04960</name>
</gene>
<accession>A0A940MRG8</accession>
<organism evidence="1 2">
    <name type="scientific">Roseomonas indoligenes</name>
    <dbReference type="NCBI Taxonomy" id="2820811"/>
    <lineage>
        <taxon>Bacteria</taxon>
        <taxon>Pseudomonadati</taxon>
        <taxon>Pseudomonadota</taxon>
        <taxon>Alphaproteobacteria</taxon>
        <taxon>Acetobacterales</taxon>
        <taxon>Roseomonadaceae</taxon>
        <taxon>Roseomonas</taxon>
    </lineage>
</organism>
<protein>
    <submittedName>
        <fullName evidence="1">Uncharacterized protein</fullName>
    </submittedName>
</protein>
<evidence type="ECO:0000313" key="2">
    <source>
        <dbReference type="Proteomes" id="UP000677537"/>
    </source>
</evidence>
<name>A0A940MRG8_9PROT</name>
<reference evidence="1" key="1">
    <citation type="submission" date="2021-03" db="EMBL/GenBank/DDBJ databases">
        <authorList>
            <person name="So Y."/>
        </authorList>
    </citation>
    <scope>NUCLEOTIDE SEQUENCE</scope>
    <source>
        <strain evidence="1">SG15</strain>
    </source>
</reference>
<dbReference type="AlphaFoldDB" id="A0A940MRG8"/>
<dbReference type="Proteomes" id="UP000677537">
    <property type="component" value="Unassembled WGS sequence"/>
</dbReference>
<keyword evidence="2" id="KW-1185">Reference proteome</keyword>
<proteinExistence type="predicted"/>
<evidence type="ECO:0000313" key="1">
    <source>
        <dbReference type="EMBL" id="MBP0492124.1"/>
    </source>
</evidence>